<evidence type="ECO:0000259" key="4">
    <source>
        <dbReference type="PROSITE" id="PS50893"/>
    </source>
</evidence>
<comment type="similarity">
    <text evidence="1">Belongs to the ABC transporter superfamily.</text>
</comment>
<dbReference type="InterPro" id="IPR003439">
    <property type="entry name" value="ABC_transporter-like_ATP-bd"/>
</dbReference>
<keyword evidence="2" id="KW-0813">Transport</keyword>
<dbReference type="GO" id="GO:0015807">
    <property type="term" value="P:L-amino acid transport"/>
    <property type="evidence" value="ECO:0007669"/>
    <property type="project" value="TreeGrafter"/>
</dbReference>
<feature type="domain" description="ABC transporter" evidence="4">
    <location>
        <begin position="2"/>
        <end position="234"/>
    </location>
</feature>
<dbReference type="PROSITE" id="PS50893">
    <property type="entry name" value="ABC_TRANSPORTER_2"/>
    <property type="match status" value="1"/>
</dbReference>
<name>A0A292YKW6_9BACL</name>
<proteinExistence type="inferred from homology"/>
<evidence type="ECO:0000256" key="2">
    <source>
        <dbReference type="ARBA" id="ARBA00022448"/>
    </source>
</evidence>
<dbReference type="EMBL" id="BDUF01000011">
    <property type="protein sequence ID" value="GAX89014.1"/>
    <property type="molecule type" value="Genomic_DNA"/>
</dbReference>
<dbReference type="Pfam" id="PF00005">
    <property type="entry name" value="ABC_tran"/>
    <property type="match status" value="1"/>
</dbReference>
<dbReference type="RefSeq" id="WP_207907574.1">
    <property type="nucleotide sequence ID" value="NZ_BDUF01000011.1"/>
</dbReference>
<keyword evidence="5" id="KW-0067">ATP-binding</keyword>
<evidence type="ECO:0000256" key="1">
    <source>
        <dbReference type="ARBA" id="ARBA00005417"/>
    </source>
</evidence>
<dbReference type="CDD" id="cd03224">
    <property type="entry name" value="ABC_TM1139_LivF_branched"/>
    <property type="match status" value="1"/>
</dbReference>
<dbReference type="GO" id="GO:0016887">
    <property type="term" value="F:ATP hydrolysis activity"/>
    <property type="evidence" value="ECO:0007669"/>
    <property type="project" value="InterPro"/>
</dbReference>
<keyword evidence="6" id="KW-1185">Reference proteome</keyword>
<keyword evidence="5" id="KW-0547">Nucleotide-binding</keyword>
<dbReference type="PANTHER" id="PTHR43820:SF4">
    <property type="entry name" value="HIGH-AFFINITY BRANCHED-CHAIN AMINO ACID TRANSPORT ATP-BINDING PROTEIN LIVF"/>
    <property type="match status" value="1"/>
</dbReference>
<dbReference type="PANTHER" id="PTHR43820">
    <property type="entry name" value="HIGH-AFFINITY BRANCHED-CHAIN AMINO ACID TRANSPORT ATP-BINDING PROTEIN LIVF"/>
    <property type="match status" value="1"/>
</dbReference>
<accession>A0A292YKW6</accession>
<dbReference type="AlphaFoldDB" id="A0A292YKW6"/>
<gene>
    <name evidence="5" type="ORF">EFBL_0628</name>
</gene>
<protein>
    <submittedName>
        <fullName evidence="5">ABC transporter ATP-binding protein</fullName>
    </submittedName>
</protein>
<evidence type="ECO:0000313" key="5">
    <source>
        <dbReference type="EMBL" id="GAX89014.1"/>
    </source>
</evidence>
<evidence type="ECO:0000256" key="3">
    <source>
        <dbReference type="ARBA" id="ARBA00022970"/>
    </source>
</evidence>
<dbReference type="InterPro" id="IPR027417">
    <property type="entry name" value="P-loop_NTPase"/>
</dbReference>
<dbReference type="Proteomes" id="UP000217785">
    <property type="component" value="Unassembled WGS sequence"/>
</dbReference>
<dbReference type="GO" id="GO:0005524">
    <property type="term" value="F:ATP binding"/>
    <property type="evidence" value="ECO:0007669"/>
    <property type="project" value="UniProtKB-KW"/>
</dbReference>
<sequence length="234" mass="25816">MLKLEDINLFYGEVQALWNISLEVQEGETVALLGANAAGKSTTINAISGLEKITSGRILYQGEEIHGKDPHEIVELGIVQVPEGRKLFSFMTIEENLELGAYSHRARKDFKKNLEMVYELFPVLQERRKQQAGSMSGGQQQMCAIARGLMGSPKVLMIDELSLGLAPIIVKKLFDVIKEIRQSGITVLLVEQNVNHSLAISDKGYVLENGRVALSGNASDLLADPYLKRAYLGM</sequence>
<comment type="caution">
    <text evidence="5">The sequence shown here is derived from an EMBL/GenBank/DDBJ whole genome shotgun (WGS) entry which is preliminary data.</text>
</comment>
<dbReference type="GO" id="GO:0015658">
    <property type="term" value="F:branched-chain amino acid transmembrane transporter activity"/>
    <property type="evidence" value="ECO:0007669"/>
    <property type="project" value="TreeGrafter"/>
</dbReference>
<dbReference type="InterPro" id="IPR052156">
    <property type="entry name" value="BCAA_Transport_ATP-bd_LivF"/>
</dbReference>
<organism evidence="5 6">
    <name type="scientific">Effusibacillus lacus</name>
    <dbReference type="NCBI Taxonomy" id="1348429"/>
    <lineage>
        <taxon>Bacteria</taxon>
        <taxon>Bacillati</taxon>
        <taxon>Bacillota</taxon>
        <taxon>Bacilli</taxon>
        <taxon>Bacillales</taxon>
        <taxon>Alicyclobacillaceae</taxon>
        <taxon>Effusibacillus</taxon>
    </lineage>
</organism>
<reference evidence="6" key="1">
    <citation type="submission" date="2017-07" db="EMBL/GenBank/DDBJ databases">
        <title>Draft genome sequence of Effusibacillus lacus strain skLN1.</title>
        <authorList>
            <person name="Watanabe M."/>
            <person name="Kojima H."/>
            <person name="Fukui M."/>
        </authorList>
    </citation>
    <scope>NUCLEOTIDE SEQUENCE [LARGE SCALE GENOMIC DNA]</scope>
    <source>
        <strain evidence="6">skLN1</strain>
    </source>
</reference>
<evidence type="ECO:0000313" key="6">
    <source>
        <dbReference type="Proteomes" id="UP000217785"/>
    </source>
</evidence>
<dbReference type="SUPFAM" id="SSF52540">
    <property type="entry name" value="P-loop containing nucleoside triphosphate hydrolases"/>
    <property type="match status" value="1"/>
</dbReference>
<keyword evidence="3" id="KW-0029">Amino-acid transport</keyword>
<dbReference type="Gene3D" id="3.40.50.300">
    <property type="entry name" value="P-loop containing nucleotide triphosphate hydrolases"/>
    <property type="match status" value="1"/>
</dbReference>